<dbReference type="AlphaFoldDB" id="A0A085V4U7"/>
<accession>A0A085V4U7</accession>
<dbReference type="PATRIC" id="fig|317.174.peg.3345"/>
<protein>
    <submittedName>
        <fullName evidence="1">Uncharacterized protein</fullName>
    </submittedName>
</protein>
<proteinExistence type="predicted"/>
<comment type="caution">
    <text evidence="1">The sequence shown here is derived from an EMBL/GenBank/DDBJ whole genome shotgun (WGS) entry which is preliminary data.</text>
</comment>
<evidence type="ECO:0000313" key="2">
    <source>
        <dbReference type="Proteomes" id="UP000028643"/>
    </source>
</evidence>
<dbReference type="Proteomes" id="UP000028643">
    <property type="component" value="Unassembled WGS sequence"/>
</dbReference>
<sequence length="145" mass="16950">MTFWIILSIVGVMLSPLVWLRQSRQQSGSMALRMEARRMGLGMQLAPQEWPHWLPKEPPSPCAQYHRPRRMEKSASWVYWQTESGVWLNRWREPCEDQSLLTQFHTLPADVFKVEADEQMIALYWAERGEAEVLQRIAAVLKALA</sequence>
<evidence type="ECO:0000313" key="1">
    <source>
        <dbReference type="EMBL" id="KFE50460.1"/>
    </source>
</evidence>
<reference evidence="1 2" key="1">
    <citation type="submission" date="2014-07" db="EMBL/GenBank/DDBJ databases">
        <title>Draft Genome Sequences of Environmental Pseudomonas syringae strains.</title>
        <authorList>
            <person name="Baltrus D.A."/>
            <person name="Berge O."/>
            <person name="Morris C."/>
        </authorList>
    </citation>
    <scope>NUCLEOTIDE SEQUENCE [LARGE SCALE GENOMIC DNA]</scope>
    <source>
        <strain evidence="1 2">CEB003</strain>
    </source>
</reference>
<organism evidence="1 2">
    <name type="scientific">Pseudomonas syringae</name>
    <dbReference type="NCBI Taxonomy" id="317"/>
    <lineage>
        <taxon>Bacteria</taxon>
        <taxon>Pseudomonadati</taxon>
        <taxon>Pseudomonadota</taxon>
        <taxon>Gammaproteobacteria</taxon>
        <taxon>Pseudomonadales</taxon>
        <taxon>Pseudomonadaceae</taxon>
        <taxon>Pseudomonas</taxon>
    </lineage>
</organism>
<name>A0A085V4U7_PSESX</name>
<dbReference type="RefSeq" id="WP_020294134.1">
    <property type="nucleotide sequence ID" value="NZ_JPQT01000109.1"/>
</dbReference>
<gene>
    <name evidence="1" type="ORF">IV02_16360</name>
</gene>
<dbReference type="EMBL" id="JPQT01000109">
    <property type="protein sequence ID" value="KFE50460.1"/>
    <property type="molecule type" value="Genomic_DNA"/>
</dbReference>